<reference evidence="10" key="2">
    <citation type="journal article" date="2017" name="Stand. Genomic Sci.">
        <title>Complete genome sequence of the sulfur-oxidizing chemolithoautotrophic Sulfurovum lithotrophicum 42BKTT.</title>
        <authorList>
            <person name="Jeon W."/>
            <person name="Priscilla L."/>
            <person name="Park G."/>
            <person name="Lee H."/>
            <person name="Lee N."/>
            <person name="Lee D."/>
            <person name="Kwon H."/>
            <person name="Ahn I."/>
            <person name="Lee C."/>
            <person name="Lee H."/>
            <person name="Ahn J."/>
        </authorList>
    </citation>
    <scope>NUCLEOTIDE SEQUENCE [LARGE SCALE GENOMIC DNA]</scope>
    <source>
        <strain evidence="10">ATCC BAA-797 / 42BKT</strain>
    </source>
</reference>
<dbReference type="Pfam" id="PF00072">
    <property type="entry name" value="Response_reg"/>
    <property type="match status" value="1"/>
</dbReference>
<keyword evidence="6" id="KW-0472">Membrane</keyword>
<feature type="modified residue" description="4-aspartylphosphate" evidence="5">
    <location>
        <position position="523"/>
    </location>
</feature>
<keyword evidence="4" id="KW-0902">Two-component regulatory system</keyword>
<protein>
    <recommendedName>
        <fullName evidence="2">histidine kinase</fullName>
        <ecNumber evidence="2">2.7.13.3</ecNumber>
    </recommendedName>
</protein>
<dbReference type="InterPro" id="IPR001789">
    <property type="entry name" value="Sig_transdc_resp-reg_receiver"/>
</dbReference>
<name>A0A7U4M2G8_9BACT</name>
<dbReference type="InterPro" id="IPR036890">
    <property type="entry name" value="HATPase_C_sf"/>
</dbReference>
<dbReference type="AlphaFoldDB" id="A0A7U4M2G8"/>
<keyword evidence="6" id="KW-1133">Transmembrane helix</keyword>
<sequence length="730" mass="83885">MRKEWTIVWLPMLFTLAYGREDIPSDNINALWIWIALFGMAAVGVLILFVSSLQRKKIGKVYENILDRQLEMEKEQALFLSNISENIYDMVTKTLKKKEEEPENTKESAVQTADTKEDIEDKLLAVTTDLLVFLQLKSDKVHIENAKFNLNNVLNEVSGYICNKYKGSRVDLIFDINNNVPRLLVGDSLRLGQVLNSVLEYMMSRLNTEELRLEIEMFTTYEENLELQFQFTDTGKGLSREEIATLFDPYYDEENSSYMGLGLFISHELVKMMGGELTIWSHAGKGTSFTMTLPFELYDKHNKRMYRLPEKTLTTKKVFIVENNYNAALAIKKTFAYFRHEVRVMSKEVFLQQMPNLAPYDIVVLYHSVFSHKLVNYLGKIKNNKDLKVISVNSLLHVDEAHFSDEIIDVDLYTPLNQERIFEMIVNMYNITVPDTAEENTWEVKALKTYKSEIQESRGISQSSFTDFRGRHILIVEDNVINQKVLSALLVPAGVKVSIANNGQKAVDMIKERKVTFDLVLMDINMPVLDGYSATELIRKDHDFDRLPIVAFTALVLDSEIEKMYACGLNAFLAKPLNIGKLYTALAMFLSKNGATHTASNIPAVPRADQMLLKGLDIRKGIEYANRSDVLYREVLHEFFEAYGNSDLLFKKLVEEYRYEQIKMLCIDMRGLTGAIGAYDMLEVVNRIHQAILYRNFGLLTDYIEEYHRELSVLKKAIEEYLSPSAQKAA</sequence>
<feature type="domain" description="Histidine kinase" evidence="7">
    <location>
        <begin position="82"/>
        <end position="297"/>
    </location>
</feature>
<dbReference type="SUPFAM" id="SSF55874">
    <property type="entry name" value="ATPase domain of HSP90 chaperone/DNA topoisomerase II/histidine kinase"/>
    <property type="match status" value="1"/>
</dbReference>
<keyword evidence="6" id="KW-0812">Transmembrane</keyword>
<feature type="transmembrane region" description="Helical" evidence="6">
    <location>
        <begin position="29"/>
        <end position="50"/>
    </location>
</feature>
<evidence type="ECO:0000259" key="7">
    <source>
        <dbReference type="PROSITE" id="PS50109"/>
    </source>
</evidence>
<dbReference type="Gene3D" id="3.30.565.10">
    <property type="entry name" value="Histidine kinase-like ATPase, C-terminal domain"/>
    <property type="match status" value="1"/>
</dbReference>
<dbReference type="Proteomes" id="UP000034444">
    <property type="component" value="Chromosome"/>
</dbReference>
<dbReference type="CDD" id="cd17546">
    <property type="entry name" value="REC_hyHK_CKI1_RcsC-like"/>
    <property type="match status" value="1"/>
</dbReference>
<dbReference type="SUPFAM" id="SSF52172">
    <property type="entry name" value="CheY-like"/>
    <property type="match status" value="1"/>
</dbReference>
<evidence type="ECO:0000256" key="4">
    <source>
        <dbReference type="ARBA" id="ARBA00023012"/>
    </source>
</evidence>
<evidence type="ECO:0000256" key="1">
    <source>
        <dbReference type="ARBA" id="ARBA00000085"/>
    </source>
</evidence>
<dbReference type="EMBL" id="CP011308">
    <property type="protein sequence ID" value="AKF25489.1"/>
    <property type="molecule type" value="Genomic_DNA"/>
</dbReference>
<dbReference type="InterPro" id="IPR005467">
    <property type="entry name" value="His_kinase_dom"/>
</dbReference>
<dbReference type="InterPro" id="IPR004358">
    <property type="entry name" value="Sig_transdc_His_kin-like_C"/>
</dbReference>
<dbReference type="EC" id="2.7.13.3" evidence="2"/>
<dbReference type="SMART" id="SM00448">
    <property type="entry name" value="REC"/>
    <property type="match status" value="1"/>
</dbReference>
<dbReference type="Gene3D" id="3.40.50.2300">
    <property type="match status" value="1"/>
</dbReference>
<dbReference type="SMART" id="SM00387">
    <property type="entry name" value="HATPase_c"/>
    <property type="match status" value="1"/>
</dbReference>
<dbReference type="GO" id="GO:0000160">
    <property type="term" value="P:phosphorelay signal transduction system"/>
    <property type="evidence" value="ECO:0007669"/>
    <property type="project" value="UniProtKB-KW"/>
</dbReference>
<dbReference type="KEGG" id="slh:YH65_08980"/>
<evidence type="ECO:0000313" key="10">
    <source>
        <dbReference type="Proteomes" id="UP000034444"/>
    </source>
</evidence>
<organism evidence="9 10">
    <name type="scientific">Sulfurovum lithotrophicum</name>
    <dbReference type="NCBI Taxonomy" id="206403"/>
    <lineage>
        <taxon>Bacteria</taxon>
        <taxon>Pseudomonadati</taxon>
        <taxon>Campylobacterota</taxon>
        <taxon>Epsilonproteobacteria</taxon>
        <taxon>Campylobacterales</taxon>
        <taxon>Sulfurovaceae</taxon>
        <taxon>Sulfurovum</taxon>
    </lineage>
</organism>
<gene>
    <name evidence="9" type="ORF">YH65_08980</name>
</gene>
<feature type="domain" description="Response regulatory" evidence="8">
    <location>
        <begin position="472"/>
        <end position="590"/>
    </location>
</feature>
<keyword evidence="10" id="KW-1185">Reference proteome</keyword>
<dbReference type="InterPro" id="IPR011006">
    <property type="entry name" value="CheY-like_superfamily"/>
</dbReference>
<accession>A0A7U4M2G8</accession>
<dbReference type="GO" id="GO:0004673">
    <property type="term" value="F:protein histidine kinase activity"/>
    <property type="evidence" value="ECO:0007669"/>
    <property type="project" value="UniProtKB-EC"/>
</dbReference>
<reference evidence="9 10" key="1">
    <citation type="submission" date="2015-04" db="EMBL/GenBank/DDBJ databases">
        <title>Complete genome sequence of Sulfurovum lithotrophicum ATCC BAA-797T.</title>
        <authorList>
            <person name="Ahn J."/>
            <person name="Park G."/>
            <person name="Jeon W."/>
            <person name="Jang Y."/>
            <person name="Jang M."/>
            <person name="Lee H."/>
            <person name="Lee H."/>
        </authorList>
    </citation>
    <scope>NUCLEOTIDE SEQUENCE [LARGE SCALE GENOMIC DNA]</scope>
    <source>
        <strain evidence="10">ATCC BAA-797 / 42BKT</strain>
    </source>
</reference>
<dbReference type="RefSeq" id="WP_046551561.1">
    <property type="nucleotide sequence ID" value="NZ_CP011308.1"/>
</dbReference>
<dbReference type="PANTHER" id="PTHR45339:SF1">
    <property type="entry name" value="HYBRID SIGNAL TRANSDUCTION HISTIDINE KINASE J"/>
    <property type="match status" value="1"/>
</dbReference>
<dbReference type="PRINTS" id="PR00344">
    <property type="entry name" value="BCTRLSENSOR"/>
</dbReference>
<evidence type="ECO:0000256" key="6">
    <source>
        <dbReference type="SAM" id="Phobius"/>
    </source>
</evidence>
<dbReference type="InterPro" id="IPR003594">
    <property type="entry name" value="HATPase_dom"/>
</dbReference>
<dbReference type="OrthoDB" id="9816343at2"/>
<comment type="catalytic activity">
    <reaction evidence="1">
        <text>ATP + protein L-histidine = ADP + protein N-phospho-L-histidine.</text>
        <dbReference type="EC" id="2.7.13.3"/>
    </reaction>
</comment>
<evidence type="ECO:0000256" key="3">
    <source>
        <dbReference type="ARBA" id="ARBA00022553"/>
    </source>
</evidence>
<evidence type="ECO:0000313" key="9">
    <source>
        <dbReference type="EMBL" id="AKF25489.1"/>
    </source>
</evidence>
<dbReference type="PANTHER" id="PTHR45339">
    <property type="entry name" value="HYBRID SIGNAL TRANSDUCTION HISTIDINE KINASE J"/>
    <property type="match status" value="1"/>
</dbReference>
<evidence type="ECO:0000259" key="8">
    <source>
        <dbReference type="PROSITE" id="PS50110"/>
    </source>
</evidence>
<evidence type="ECO:0000256" key="2">
    <source>
        <dbReference type="ARBA" id="ARBA00012438"/>
    </source>
</evidence>
<dbReference type="PROSITE" id="PS50110">
    <property type="entry name" value="RESPONSE_REGULATORY"/>
    <property type="match status" value="1"/>
</dbReference>
<dbReference type="Pfam" id="PF02518">
    <property type="entry name" value="HATPase_c"/>
    <property type="match status" value="1"/>
</dbReference>
<dbReference type="PROSITE" id="PS50109">
    <property type="entry name" value="HIS_KIN"/>
    <property type="match status" value="1"/>
</dbReference>
<evidence type="ECO:0000256" key="5">
    <source>
        <dbReference type="PROSITE-ProRule" id="PRU00169"/>
    </source>
</evidence>
<proteinExistence type="predicted"/>
<keyword evidence="3 5" id="KW-0597">Phosphoprotein</keyword>